<dbReference type="Gene3D" id="3.30.530.20">
    <property type="match status" value="1"/>
</dbReference>
<dbReference type="AlphaFoldDB" id="A0A4Q2T4T1"/>
<name>A0A4Q2T4T1_9HYPH</name>
<evidence type="ECO:0000256" key="1">
    <source>
        <dbReference type="ARBA" id="ARBA00006817"/>
    </source>
</evidence>
<comment type="similarity">
    <text evidence="1">Belongs to the AHA1 family.</text>
</comment>
<dbReference type="InterPro" id="IPR013538">
    <property type="entry name" value="ASHA1/2-like_C"/>
</dbReference>
<dbReference type="InterPro" id="IPR023393">
    <property type="entry name" value="START-like_dom_sf"/>
</dbReference>
<evidence type="ECO:0000313" key="3">
    <source>
        <dbReference type="EMBL" id="RYC11964.1"/>
    </source>
</evidence>
<organism evidence="3 4">
    <name type="scientific">Ciceribacter ferrooxidans</name>
    <dbReference type="NCBI Taxonomy" id="2509717"/>
    <lineage>
        <taxon>Bacteria</taxon>
        <taxon>Pseudomonadati</taxon>
        <taxon>Pseudomonadota</taxon>
        <taxon>Alphaproteobacteria</taxon>
        <taxon>Hyphomicrobiales</taxon>
        <taxon>Rhizobiaceae</taxon>
        <taxon>Ciceribacter</taxon>
    </lineage>
</organism>
<dbReference type="Proteomes" id="UP000291088">
    <property type="component" value="Unassembled WGS sequence"/>
</dbReference>
<keyword evidence="4" id="KW-1185">Reference proteome</keyword>
<proteinExistence type="inferred from homology"/>
<reference evidence="3 4" key="1">
    <citation type="submission" date="2019-01" db="EMBL/GenBank/DDBJ databases">
        <authorList>
            <person name="Deng T."/>
        </authorList>
    </citation>
    <scope>NUCLEOTIDE SEQUENCE [LARGE SCALE GENOMIC DNA]</scope>
    <source>
        <strain evidence="3 4">F8825</strain>
    </source>
</reference>
<gene>
    <name evidence="3" type="ORF">EUU22_12925</name>
</gene>
<accession>A0A4Q2T4T1</accession>
<evidence type="ECO:0000259" key="2">
    <source>
        <dbReference type="Pfam" id="PF08327"/>
    </source>
</evidence>
<dbReference type="OrthoDB" id="9805228at2"/>
<protein>
    <submittedName>
        <fullName evidence="3">ATPase</fullName>
    </submittedName>
</protein>
<evidence type="ECO:0000313" key="4">
    <source>
        <dbReference type="Proteomes" id="UP000291088"/>
    </source>
</evidence>
<dbReference type="RefSeq" id="WP_129332395.1">
    <property type="nucleotide sequence ID" value="NZ_SDVB01000238.1"/>
</dbReference>
<sequence length="149" mass="17502">MSDKIEILNERLFPVDRPTLFDAFADPEKLARWWGPHGFTNRITAFDLRPGGIWLVTMTASNGTDFQNRWTFEDVSHGRSIRAFHHEPVHAFSLEMTFTDEDDGGARLTWRMLFDRTEENLELERFLHAANEQNFDRLEALLRQRKGVH</sequence>
<feature type="domain" description="Activator of Hsp90 ATPase homologue 1/2-like C-terminal" evidence="2">
    <location>
        <begin position="18"/>
        <end position="142"/>
    </location>
</feature>
<dbReference type="Pfam" id="PF08327">
    <property type="entry name" value="AHSA1"/>
    <property type="match status" value="1"/>
</dbReference>
<dbReference type="SUPFAM" id="SSF55961">
    <property type="entry name" value="Bet v1-like"/>
    <property type="match status" value="1"/>
</dbReference>
<comment type="caution">
    <text evidence="3">The sequence shown here is derived from an EMBL/GenBank/DDBJ whole genome shotgun (WGS) entry which is preliminary data.</text>
</comment>
<dbReference type="EMBL" id="SDVB01000238">
    <property type="protein sequence ID" value="RYC11964.1"/>
    <property type="molecule type" value="Genomic_DNA"/>
</dbReference>